<dbReference type="SFLD" id="SFLDS00052">
    <property type="entry name" value="Ferric_Reductase_Domain"/>
    <property type="match status" value="1"/>
</dbReference>
<keyword evidence="14" id="KW-1185">Reference proteome</keyword>
<evidence type="ECO:0000256" key="5">
    <source>
        <dbReference type="ARBA" id="ARBA00022982"/>
    </source>
</evidence>
<dbReference type="Proteomes" id="UP001583186">
    <property type="component" value="Unassembled WGS sequence"/>
</dbReference>
<dbReference type="InterPro" id="IPR017927">
    <property type="entry name" value="FAD-bd_FR_type"/>
</dbReference>
<comment type="caution">
    <text evidence="13">The sequence shown here is derived from an EMBL/GenBank/DDBJ whole genome shotgun (WGS) entry which is preliminary data.</text>
</comment>
<dbReference type="SUPFAM" id="SSF52343">
    <property type="entry name" value="Ferredoxin reductase-like, C-terminal NADP-linked domain"/>
    <property type="match status" value="1"/>
</dbReference>
<dbReference type="InterPro" id="IPR039261">
    <property type="entry name" value="FNR_nucleotide-bd"/>
</dbReference>
<keyword evidence="9 11" id="KW-0472">Membrane</keyword>
<keyword evidence="6 11" id="KW-1133">Transmembrane helix</keyword>
<keyword evidence="4 11" id="KW-0812">Transmembrane</keyword>
<organism evidence="13 14">
    <name type="scientific">Sporothrix stenoceras</name>
    <dbReference type="NCBI Taxonomy" id="5173"/>
    <lineage>
        <taxon>Eukaryota</taxon>
        <taxon>Fungi</taxon>
        <taxon>Dikarya</taxon>
        <taxon>Ascomycota</taxon>
        <taxon>Pezizomycotina</taxon>
        <taxon>Sordariomycetes</taxon>
        <taxon>Sordariomycetidae</taxon>
        <taxon>Ophiostomatales</taxon>
        <taxon>Ophiostomataceae</taxon>
        <taxon>Sporothrix</taxon>
    </lineage>
</organism>
<dbReference type="SFLD" id="SFLDG01168">
    <property type="entry name" value="Ferric_reductase_subgroup_(FRE"/>
    <property type="match status" value="1"/>
</dbReference>
<dbReference type="InterPro" id="IPR051410">
    <property type="entry name" value="Ferric/Cupric_Reductase"/>
</dbReference>
<evidence type="ECO:0000256" key="6">
    <source>
        <dbReference type="ARBA" id="ARBA00022989"/>
    </source>
</evidence>
<comment type="subcellular location">
    <subcellularLocation>
        <location evidence="1">Membrane</location>
        <topology evidence="1">Multi-pass membrane protein</topology>
    </subcellularLocation>
</comment>
<feature type="transmembrane region" description="Helical" evidence="11">
    <location>
        <begin position="186"/>
        <end position="209"/>
    </location>
</feature>
<dbReference type="InterPro" id="IPR013112">
    <property type="entry name" value="FAD-bd_8"/>
</dbReference>
<dbReference type="EMBL" id="JAWCUI010000006">
    <property type="protein sequence ID" value="KAL1901816.1"/>
    <property type="molecule type" value="Genomic_DNA"/>
</dbReference>
<feature type="transmembrane region" description="Helical" evidence="11">
    <location>
        <begin position="110"/>
        <end position="135"/>
    </location>
</feature>
<evidence type="ECO:0000256" key="7">
    <source>
        <dbReference type="ARBA" id="ARBA00023002"/>
    </source>
</evidence>
<feature type="region of interest" description="Disordered" evidence="10">
    <location>
        <begin position="512"/>
        <end position="547"/>
    </location>
</feature>
<dbReference type="Gene3D" id="3.40.50.80">
    <property type="entry name" value="Nucleotide-binding domain of ferredoxin-NADP reductase (FNR) module"/>
    <property type="match status" value="1"/>
</dbReference>
<dbReference type="PANTHER" id="PTHR32361">
    <property type="entry name" value="FERRIC/CUPRIC REDUCTASE TRANSMEMBRANE COMPONENT"/>
    <property type="match status" value="1"/>
</dbReference>
<evidence type="ECO:0000313" key="14">
    <source>
        <dbReference type="Proteomes" id="UP001583186"/>
    </source>
</evidence>
<feature type="transmembrane region" description="Helical" evidence="11">
    <location>
        <begin position="155"/>
        <end position="174"/>
    </location>
</feature>
<keyword evidence="7" id="KW-0560">Oxidoreductase</keyword>
<name>A0ABR3ZMC7_9PEZI</name>
<dbReference type="PANTHER" id="PTHR32361:SF23">
    <property type="entry name" value="FERRIC-CHELATE REDUCTASE"/>
    <property type="match status" value="1"/>
</dbReference>
<comment type="similarity">
    <text evidence="2">Belongs to the ferric reductase (FRE) family.</text>
</comment>
<dbReference type="InterPro" id="IPR013130">
    <property type="entry name" value="Fe3_Rdtase_TM_dom"/>
</dbReference>
<feature type="transmembrane region" description="Helical" evidence="11">
    <location>
        <begin position="257"/>
        <end position="275"/>
    </location>
</feature>
<feature type="transmembrane region" description="Helical" evidence="11">
    <location>
        <begin position="287"/>
        <end position="307"/>
    </location>
</feature>
<dbReference type="PROSITE" id="PS51384">
    <property type="entry name" value="FAD_FR"/>
    <property type="match status" value="1"/>
</dbReference>
<dbReference type="Pfam" id="PF01794">
    <property type="entry name" value="Ferric_reduct"/>
    <property type="match status" value="1"/>
</dbReference>
<feature type="domain" description="FAD-binding FR-type" evidence="12">
    <location>
        <begin position="306"/>
        <end position="427"/>
    </location>
</feature>
<evidence type="ECO:0000256" key="10">
    <source>
        <dbReference type="SAM" id="MobiDB-lite"/>
    </source>
</evidence>
<evidence type="ECO:0000256" key="8">
    <source>
        <dbReference type="ARBA" id="ARBA00023065"/>
    </source>
</evidence>
<keyword evidence="8" id="KW-0406">Ion transport</keyword>
<dbReference type="Pfam" id="PF08030">
    <property type="entry name" value="NAD_binding_6"/>
    <property type="match status" value="1"/>
</dbReference>
<evidence type="ECO:0000256" key="2">
    <source>
        <dbReference type="ARBA" id="ARBA00006278"/>
    </source>
</evidence>
<keyword evidence="3" id="KW-0813">Transport</keyword>
<dbReference type="CDD" id="cd06186">
    <property type="entry name" value="NOX_Duox_like_FAD_NADP"/>
    <property type="match status" value="1"/>
</dbReference>
<sequence>MDMDTPYEWLTSPVQLHSSRQHHCKLTPEQCAYNARRWVNWYLADLVYARGAVYFFVVTIAVFVAGYAASRLLPPSVRHRRVWLRPLAVVRALAYPNALRVRSLQWNAPSVGVCLLGAAGFAFFAGCTLGPHPYYWPNTADVHYGDSPPLATRSGYLSLGCLPFILAFGSKANLVTAATGIAPEKLIIFHLMAAWGMFILALLHTFPFIVYNATVPGSLAENWNSSAQWPTGVVALVAQAGLTFLSLPFVRHRAYEVFKGLHFFLALVFVIFLFIHCDYTLTSWDYFIAAGALYVSSLLFAVGRTYFAHGLRTAHLELVSEHTLRIAVPSTQGEKAGRALTWRPGQHLYLRFLTGGVHALTTHPFTICSVSSFGPSPDGSPAAAGDALFYVRPRGGLTGRLAALARKQPDTAVPLFIEGPYGGVPHRWDEGFDATLVVAGGAGAGFALALVEDWVSRRQDQPRELLAVVSSRDPGLRVWFADALQAMSEKYGGLQGVKVVLHATGEAAHSVQEEAVGGSVSHDDEKGTAGAVETAASAASATGDSEPASVSGAAVAAPAGLELQLRRGQADLPALVRSLSSAPNRHVGVAVCGPSSMAHDVAAACAAEQRRIVAGGAGASEVWLHQEGFTN</sequence>
<keyword evidence="5" id="KW-0249">Electron transport</keyword>
<evidence type="ECO:0000256" key="11">
    <source>
        <dbReference type="SAM" id="Phobius"/>
    </source>
</evidence>
<evidence type="ECO:0000259" key="12">
    <source>
        <dbReference type="PROSITE" id="PS51384"/>
    </source>
</evidence>
<dbReference type="InterPro" id="IPR013121">
    <property type="entry name" value="Fe_red_NAD-bd_6"/>
</dbReference>
<evidence type="ECO:0000256" key="4">
    <source>
        <dbReference type="ARBA" id="ARBA00022692"/>
    </source>
</evidence>
<evidence type="ECO:0000256" key="3">
    <source>
        <dbReference type="ARBA" id="ARBA00022448"/>
    </source>
</evidence>
<evidence type="ECO:0000313" key="13">
    <source>
        <dbReference type="EMBL" id="KAL1901816.1"/>
    </source>
</evidence>
<feature type="transmembrane region" description="Helical" evidence="11">
    <location>
        <begin position="52"/>
        <end position="73"/>
    </location>
</feature>
<evidence type="ECO:0000256" key="9">
    <source>
        <dbReference type="ARBA" id="ARBA00023136"/>
    </source>
</evidence>
<evidence type="ECO:0000256" key="1">
    <source>
        <dbReference type="ARBA" id="ARBA00004141"/>
    </source>
</evidence>
<proteinExistence type="inferred from homology"/>
<feature type="transmembrane region" description="Helical" evidence="11">
    <location>
        <begin position="229"/>
        <end position="250"/>
    </location>
</feature>
<feature type="compositionally biased region" description="Low complexity" evidence="10">
    <location>
        <begin position="528"/>
        <end position="547"/>
    </location>
</feature>
<protein>
    <recommendedName>
        <fullName evidence="12">FAD-binding FR-type domain-containing protein</fullName>
    </recommendedName>
</protein>
<reference evidence="13 14" key="1">
    <citation type="journal article" date="2024" name="IMA Fungus">
        <title>IMA Genome - F19 : A genome assembly and annotation guide to empower mycologists, including annotated draft genome sequences of Ceratocystis pirilliformis, Diaporthe australafricana, Fusarium ophioides, Paecilomyces lecythidis, and Sporothrix stenoceras.</title>
        <authorList>
            <person name="Aylward J."/>
            <person name="Wilson A.M."/>
            <person name="Visagie C.M."/>
            <person name="Spraker J."/>
            <person name="Barnes I."/>
            <person name="Buitendag C."/>
            <person name="Ceriani C."/>
            <person name="Del Mar Angel L."/>
            <person name="du Plessis D."/>
            <person name="Fuchs T."/>
            <person name="Gasser K."/>
            <person name="Kramer D."/>
            <person name="Li W."/>
            <person name="Munsamy K."/>
            <person name="Piso A."/>
            <person name="Price J.L."/>
            <person name="Sonnekus B."/>
            <person name="Thomas C."/>
            <person name="van der Nest A."/>
            <person name="van Dijk A."/>
            <person name="van Heerden A."/>
            <person name="van Vuuren N."/>
            <person name="Yilmaz N."/>
            <person name="Duong T.A."/>
            <person name="van der Merwe N.A."/>
            <person name="Wingfield M.J."/>
            <person name="Wingfield B.D."/>
        </authorList>
    </citation>
    <scope>NUCLEOTIDE SEQUENCE [LARGE SCALE GENOMIC DNA]</scope>
    <source>
        <strain evidence="13 14">CMW 5346</strain>
    </source>
</reference>
<accession>A0ABR3ZMC7</accession>
<gene>
    <name evidence="13" type="ORF">Sste5346_001519</name>
</gene>
<dbReference type="Pfam" id="PF08022">
    <property type="entry name" value="FAD_binding_8"/>
    <property type="match status" value="1"/>
</dbReference>